<dbReference type="OrthoDB" id="6224010at2759"/>
<accession>A0A9N9WC75</accession>
<dbReference type="EMBL" id="OU893333">
    <property type="protein sequence ID" value="CAG9788724.1"/>
    <property type="molecule type" value="Genomic_DNA"/>
</dbReference>
<comment type="subcellular location">
    <subcellularLocation>
        <location evidence="3">Mitochondrion</location>
    </subcellularLocation>
</comment>
<dbReference type="InterPro" id="IPR013892">
    <property type="entry name" value="Cyt_c_biogenesis_Cmc1-like"/>
</dbReference>
<dbReference type="PANTHER" id="PTHR22977:SF5">
    <property type="entry name" value="COX ASSEMBLY MITOCHONDRIAL PROTEIN HOMOLOG"/>
    <property type="match status" value="1"/>
</dbReference>
<organism evidence="5 6">
    <name type="scientific">Diatraea saccharalis</name>
    <name type="common">sugarcane borer</name>
    <dbReference type="NCBI Taxonomy" id="40085"/>
    <lineage>
        <taxon>Eukaryota</taxon>
        <taxon>Metazoa</taxon>
        <taxon>Ecdysozoa</taxon>
        <taxon>Arthropoda</taxon>
        <taxon>Hexapoda</taxon>
        <taxon>Insecta</taxon>
        <taxon>Pterygota</taxon>
        <taxon>Neoptera</taxon>
        <taxon>Endopterygota</taxon>
        <taxon>Lepidoptera</taxon>
        <taxon>Glossata</taxon>
        <taxon>Ditrysia</taxon>
        <taxon>Pyraloidea</taxon>
        <taxon>Crambidae</taxon>
        <taxon>Crambinae</taxon>
        <taxon>Diatraea</taxon>
    </lineage>
</organism>
<sequence length="117" mass="13743">MTEKSVLPPKFSEGPFGLGDPDDKTLRKVEIEVMIPKIMREKAKTEKCTKEVLDFEKCCKEASLLMVVKCRKQNLALKECLGSWYKNDEFRQQCTEEYLKQRTEYRKTGIKKSMKRV</sequence>
<keyword evidence="6" id="KW-1185">Reference proteome</keyword>
<feature type="region of interest" description="Disordered" evidence="4">
    <location>
        <begin position="1"/>
        <end position="21"/>
    </location>
</feature>
<evidence type="ECO:0000313" key="5">
    <source>
        <dbReference type="EMBL" id="CAG9788724.1"/>
    </source>
</evidence>
<dbReference type="PROSITE" id="PS51808">
    <property type="entry name" value="CHCH"/>
    <property type="match status" value="1"/>
</dbReference>
<evidence type="ECO:0000313" key="6">
    <source>
        <dbReference type="Proteomes" id="UP001153714"/>
    </source>
</evidence>
<reference evidence="5" key="1">
    <citation type="submission" date="2021-12" db="EMBL/GenBank/DDBJ databases">
        <authorList>
            <person name="King R."/>
        </authorList>
    </citation>
    <scope>NUCLEOTIDE SEQUENCE</scope>
</reference>
<reference evidence="5" key="2">
    <citation type="submission" date="2022-10" db="EMBL/GenBank/DDBJ databases">
        <authorList>
            <consortium name="ENA_rothamsted_submissions"/>
            <consortium name="culmorum"/>
            <person name="King R."/>
        </authorList>
    </citation>
    <scope>NUCLEOTIDE SEQUENCE</scope>
</reference>
<proteinExistence type="inferred from homology"/>
<keyword evidence="3" id="KW-0496">Mitochondrion</keyword>
<dbReference type="AlphaFoldDB" id="A0A9N9WC75"/>
<gene>
    <name evidence="5" type="ORF">DIATSA_LOCUS6514</name>
</gene>
<comment type="similarity">
    <text evidence="1 3">Belongs to the CMC family.</text>
</comment>
<evidence type="ECO:0000256" key="2">
    <source>
        <dbReference type="ARBA" id="ARBA00023157"/>
    </source>
</evidence>
<evidence type="ECO:0000256" key="4">
    <source>
        <dbReference type="SAM" id="MobiDB-lite"/>
    </source>
</evidence>
<protein>
    <recommendedName>
        <fullName evidence="3">COX assembly mitochondrial protein</fullName>
    </recommendedName>
</protein>
<dbReference type="GO" id="GO:0005739">
    <property type="term" value="C:mitochondrion"/>
    <property type="evidence" value="ECO:0007669"/>
    <property type="project" value="UniProtKB-SubCell"/>
</dbReference>
<dbReference type="PANTHER" id="PTHR22977">
    <property type="entry name" value="COX ASSEMBLY MITOCHONDRIAL PROTEIN"/>
    <property type="match status" value="1"/>
</dbReference>
<evidence type="ECO:0000256" key="1">
    <source>
        <dbReference type="ARBA" id="ARBA00007347"/>
    </source>
</evidence>
<dbReference type="Proteomes" id="UP001153714">
    <property type="component" value="Chromosome 2"/>
</dbReference>
<name>A0A9N9WC75_9NEOP</name>
<dbReference type="Pfam" id="PF08583">
    <property type="entry name" value="Cmc1"/>
    <property type="match status" value="1"/>
</dbReference>
<evidence type="ECO:0000256" key="3">
    <source>
        <dbReference type="RuleBase" id="RU364104"/>
    </source>
</evidence>
<keyword evidence="2" id="KW-1015">Disulfide bond</keyword>